<name>A0ACC0XLC9_9ROSI</name>
<accession>A0ACC0XLC9</accession>
<gene>
    <name evidence="1" type="ORF">Pint_12005</name>
</gene>
<comment type="caution">
    <text evidence="1">The sequence shown here is derived from an EMBL/GenBank/DDBJ whole genome shotgun (WGS) entry which is preliminary data.</text>
</comment>
<dbReference type="Proteomes" id="UP001163603">
    <property type="component" value="Chromosome 12"/>
</dbReference>
<organism evidence="1 2">
    <name type="scientific">Pistacia integerrima</name>
    <dbReference type="NCBI Taxonomy" id="434235"/>
    <lineage>
        <taxon>Eukaryota</taxon>
        <taxon>Viridiplantae</taxon>
        <taxon>Streptophyta</taxon>
        <taxon>Embryophyta</taxon>
        <taxon>Tracheophyta</taxon>
        <taxon>Spermatophyta</taxon>
        <taxon>Magnoliopsida</taxon>
        <taxon>eudicotyledons</taxon>
        <taxon>Gunneridae</taxon>
        <taxon>Pentapetalae</taxon>
        <taxon>rosids</taxon>
        <taxon>malvids</taxon>
        <taxon>Sapindales</taxon>
        <taxon>Anacardiaceae</taxon>
        <taxon>Pistacia</taxon>
    </lineage>
</organism>
<evidence type="ECO:0000313" key="1">
    <source>
        <dbReference type="EMBL" id="KAJ0018940.1"/>
    </source>
</evidence>
<proteinExistence type="predicted"/>
<dbReference type="EMBL" id="CM047747">
    <property type="protein sequence ID" value="KAJ0018940.1"/>
    <property type="molecule type" value="Genomic_DNA"/>
</dbReference>
<keyword evidence="2" id="KW-1185">Reference proteome</keyword>
<sequence>MASSSSQPIMASSSLQPIMASSSSQRLWHPVRYSRLWPLVHHSLWKISQSTRHCINLYLKATWIRYNNSIVLEHGDFYNVIYLCRGITKQSQRMDDRTKYMLLHKSILEGNLESVRRLCDSDDHALEARITVNCDTTLHIAVRMGRQHSPFKRCNFGNVQAAEKIMRKEPDSNEVANNGGWIPLIEAARHAHKEMITYLLQFSESYLQSVRNSEDKAGVFFLNWLIIAGFYGEFNFFMDTLKGYLALDLVYRHSSFATTELDGGESLLRTLAGQPSAFPSGDAEYHNALQIAVMNRQEKVFNLLKKMSCSKQLFMVQDNSRNNILHLPGKLAPQYQLNRIRGAALQMQRELQWLQVL</sequence>
<evidence type="ECO:0000313" key="2">
    <source>
        <dbReference type="Proteomes" id="UP001163603"/>
    </source>
</evidence>
<protein>
    <submittedName>
        <fullName evidence="1">Uncharacterized protein</fullName>
    </submittedName>
</protein>
<reference evidence="2" key="1">
    <citation type="journal article" date="2023" name="G3 (Bethesda)">
        <title>Genome assembly and association tests identify interacting loci associated with vigor, precocity, and sex in interspecific pistachio rootstocks.</title>
        <authorList>
            <person name="Palmer W."/>
            <person name="Jacygrad E."/>
            <person name="Sagayaradj S."/>
            <person name="Cavanaugh K."/>
            <person name="Han R."/>
            <person name="Bertier L."/>
            <person name="Beede B."/>
            <person name="Kafkas S."/>
            <person name="Golino D."/>
            <person name="Preece J."/>
            <person name="Michelmore R."/>
        </authorList>
    </citation>
    <scope>NUCLEOTIDE SEQUENCE [LARGE SCALE GENOMIC DNA]</scope>
</reference>